<dbReference type="InterPro" id="IPR000531">
    <property type="entry name" value="Beta-barrel_TonB"/>
</dbReference>
<dbReference type="FunFam" id="2.170.130.10:FF:000010">
    <property type="entry name" value="Ferripyoverdine receptor"/>
    <property type="match status" value="1"/>
</dbReference>
<dbReference type="Gene3D" id="3.55.50.30">
    <property type="match status" value="1"/>
</dbReference>
<keyword evidence="5" id="KW-0410">Iron transport</keyword>
<dbReference type="STRING" id="157783.LK03_09130"/>
<keyword evidence="10 16" id="KW-0798">TonB box</keyword>
<dbReference type="NCBIfam" id="TIGR01783">
    <property type="entry name" value="TonB-siderophor"/>
    <property type="match status" value="1"/>
</dbReference>
<evidence type="ECO:0000256" key="6">
    <source>
        <dbReference type="ARBA" id="ARBA00022692"/>
    </source>
</evidence>
<dbReference type="KEGG" id="psw:LK03_09130"/>
<dbReference type="InterPro" id="IPR011662">
    <property type="entry name" value="Secretin/TonB_short_N"/>
</dbReference>
<feature type="short sequence motif" description="TonB C-terminal box" evidence="15">
    <location>
        <begin position="784"/>
        <end position="801"/>
    </location>
</feature>
<evidence type="ECO:0000256" key="12">
    <source>
        <dbReference type="ARBA" id="ARBA00023170"/>
    </source>
</evidence>
<dbReference type="CDD" id="cd01347">
    <property type="entry name" value="ligand_gated_channel"/>
    <property type="match status" value="1"/>
</dbReference>
<feature type="signal peptide" evidence="17">
    <location>
        <begin position="1"/>
        <end position="16"/>
    </location>
</feature>
<evidence type="ECO:0000256" key="10">
    <source>
        <dbReference type="ARBA" id="ARBA00023077"/>
    </source>
</evidence>
<evidence type="ECO:0000256" key="3">
    <source>
        <dbReference type="ARBA" id="ARBA00022448"/>
    </source>
</evidence>
<keyword evidence="6 14" id="KW-0812">Transmembrane</keyword>
<comment type="subcellular location">
    <subcellularLocation>
        <location evidence="1 14">Cell outer membrane</location>
        <topology evidence="1 14">Multi-pass membrane protein</topology>
    </subcellularLocation>
</comment>
<dbReference type="InterPro" id="IPR010105">
    <property type="entry name" value="TonB_sidphr_rcpt"/>
</dbReference>
<evidence type="ECO:0000256" key="9">
    <source>
        <dbReference type="ARBA" id="ARBA00023065"/>
    </source>
</evidence>
<proteinExistence type="inferred from homology"/>
<dbReference type="EMBL" id="CP009455">
    <property type="protein sequence ID" value="AIR89432.1"/>
    <property type="molecule type" value="Genomic_DNA"/>
</dbReference>
<keyword evidence="13 14" id="KW-0998">Cell outer membrane</keyword>
<keyword evidence="7 17" id="KW-0732">Signal</keyword>
<keyword evidence="20" id="KW-1185">Reference proteome</keyword>
<dbReference type="PANTHER" id="PTHR32552:SF74">
    <property type="entry name" value="HYDROXAMATE SIDEROPHORE RECEPTOR FHUE"/>
    <property type="match status" value="1"/>
</dbReference>
<dbReference type="GO" id="GO:0009279">
    <property type="term" value="C:cell outer membrane"/>
    <property type="evidence" value="ECO:0007669"/>
    <property type="project" value="UniProtKB-SubCell"/>
</dbReference>
<protein>
    <recommendedName>
        <fullName evidence="18">Secretin/TonB short N-terminal domain-containing protein</fullName>
    </recommendedName>
</protein>
<evidence type="ECO:0000256" key="1">
    <source>
        <dbReference type="ARBA" id="ARBA00004571"/>
    </source>
</evidence>
<gene>
    <name evidence="19" type="ORF">LK03_09130</name>
</gene>
<dbReference type="InterPro" id="IPR010917">
    <property type="entry name" value="TonB_rcpt_CS"/>
</dbReference>
<sequence length="801" mass="87700">MGCPLALLPLASSVAAATVQSAEHSYAIAAQPLDAAILQWSATSGVQLFADGELTRGKRSSAVQGRYSAEAALQQLLAGSGLTFSLASGQRAYLQALPEQGAAMQLGAITIDSQMLGATTEDTGSYTTGQVSIAKTGQTLKETPQTVSVMTRQRIEDQHLTSIHDVLNQTSGVSVYQGSLTSSRYLARGFEITSYRIDGGSPLGSAAYARKDHDMAMYDHVEVLRGSDGLFSGNGEPGGSINLVRKRPTAAPRVELENSVGSWNNYRSMLDVSGPLAFDGKLKGRSVLVYNDRDMFYDKADAQRSFFYGVLEADLSDDTTVLAGMTYDHNRTSDQAYGWPRALDGTSLGLPRSHFLAGADDFIKTKGESFFLRVDQRLSDTWTATLDTLYAQADQGRGYYNFYGVIDPADGSGSGANWQGQAQDLSSKSVDFNLKGDSTVLGLETTTLVGWNWTDVVFDNDHWEGEEFRQIDDIFAFDPDDYRKPGSTVPTYKEYQRMKQNGLYGSLRVRLFDPLHVIVGGRYSNYSYTYDTDYVSGRSTTNPYSDRRVFTPFFGATYDLTPQWSLYASVADIYKSQADLRKASGGPLKPITGTSHELGIKGELLDGRVNTYAALYYVKREGQGVREFRNGVDNCCYNDDGLVTSKGLDLEISGELFERFQASLGYTYNHVRNNVAGSATNSLTPKHLLKLFGAYQMPGAWSALKVGGGVTAQSPSYVSGSLYVRSSDGEFEETSDSYAFSQAGYAIWSGFAEYQLDKHWSLALNANNLLDKKYYATVGQAEYGNFYGDPRNYTLTLRGVF</sequence>
<keyword evidence="11 14" id="KW-0472">Membrane</keyword>
<feature type="chain" id="PRO_5001851177" description="Secretin/TonB short N-terminal domain-containing protein" evidence="17">
    <location>
        <begin position="17"/>
        <end position="801"/>
    </location>
</feature>
<dbReference type="SUPFAM" id="SSF56935">
    <property type="entry name" value="Porins"/>
    <property type="match status" value="1"/>
</dbReference>
<dbReference type="GO" id="GO:0015891">
    <property type="term" value="P:siderophore transport"/>
    <property type="evidence" value="ECO:0007669"/>
    <property type="project" value="InterPro"/>
</dbReference>
<keyword evidence="4 14" id="KW-1134">Transmembrane beta strand</keyword>
<feature type="domain" description="Secretin/TonB short N-terminal" evidence="18">
    <location>
        <begin position="46"/>
        <end position="97"/>
    </location>
</feature>
<dbReference type="GO" id="GO:0038023">
    <property type="term" value="F:signaling receptor activity"/>
    <property type="evidence" value="ECO:0007669"/>
    <property type="project" value="InterPro"/>
</dbReference>
<dbReference type="eggNOG" id="COG4773">
    <property type="taxonomic scope" value="Bacteria"/>
</dbReference>
<evidence type="ECO:0000256" key="11">
    <source>
        <dbReference type="ARBA" id="ARBA00023136"/>
    </source>
</evidence>
<dbReference type="Pfam" id="PF07715">
    <property type="entry name" value="Plug"/>
    <property type="match status" value="1"/>
</dbReference>
<dbReference type="PROSITE" id="PS52016">
    <property type="entry name" value="TONB_DEPENDENT_REC_3"/>
    <property type="match status" value="1"/>
</dbReference>
<evidence type="ECO:0000256" key="8">
    <source>
        <dbReference type="ARBA" id="ARBA00023004"/>
    </source>
</evidence>
<evidence type="ECO:0000256" key="16">
    <source>
        <dbReference type="RuleBase" id="RU003357"/>
    </source>
</evidence>
<dbReference type="Gene3D" id="2.40.170.20">
    <property type="entry name" value="TonB-dependent receptor, beta-barrel domain"/>
    <property type="match status" value="1"/>
</dbReference>
<dbReference type="InterPro" id="IPR012910">
    <property type="entry name" value="Plug_dom"/>
</dbReference>
<evidence type="ECO:0000256" key="7">
    <source>
        <dbReference type="ARBA" id="ARBA00022729"/>
    </source>
</evidence>
<evidence type="ECO:0000256" key="4">
    <source>
        <dbReference type="ARBA" id="ARBA00022452"/>
    </source>
</evidence>
<dbReference type="PANTHER" id="PTHR32552">
    <property type="entry name" value="FERRICHROME IRON RECEPTOR-RELATED"/>
    <property type="match status" value="1"/>
</dbReference>
<dbReference type="PROSITE" id="PS01156">
    <property type="entry name" value="TONB_DEPENDENT_REC_2"/>
    <property type="match status" value="1"/>
</dbReference>
<dbReference type="Pfam" id="PF07660">
    <property type="entry name" value="STN"/>
    <property type="match status" value="1"/>
</dbReference>
<evidence type="ECO:0000313" key="19">
    <source>
        <dbReference type="EMBL" id="AIR89432.1"/>
    </source>
</evidence>
<evidence type="ECO:0000256" key="5">
    <source>
        <dbReference type="ARBA" id="ARBA00022496"/>
    </source>
</evidence>
<organism evidence="19 20">
    <name type="scientific">Pseudomonas cremoricolorata</name>
    <dbReference type="NCBI Taxonomy" id="157783"/>
    <lineage>
        <taxon>Bacteria</taxon>
        <taxon>Pseudomonadati</taxon>
        <taxon>Pseudomonadota</taxon>
        <taxon>Gammaproteobacteria</taxon>
        <taxon>Pseudomonadales</taxon>
        <taxon>Pseudomonadaceae</taxon>
        <taxon>Pseudomonas</taxon>
    </lineage>
</organism>
<reference evidence="19 20" key="1">
    <citation type="submission" date="2014-09" db="EMBL/GenBank/DDBJ databases">
        <authorList>
            <person name="Chan K.-G."/>
        </authorList>
    </citation>
    <scope>NUCLEOTIDE SEQUENCE [LARGE SCALE GENOMIC DNA]</scope>
    <source>
        <strain evidence="19 20">ND07</strain>
    </source>
</reference>
<dbReference type="AlphaFoldDB" id="A0A089WSD5"/>
<keyword evidence="12" id="KW-0675">Receptor</keyword>
<dbReference type="InterPro" id="IPR039426">
    <property type="entry name" value="TonB-dep_rcpt-like"/>
</dbReference>
<dbReference type="Pfam" id="PF00593">
    <property type="entry name" value="TonB_dep_Rec_b-barrel"/>
    <property type="match status" value="1"/>
</dbReference>
<evidence type="ECO:0000256" key="15">
    <source>
        <dbReference type="PROSITE-ProRule" id="PRU10144"/>
    </source>
</evidence>
<dbReference type="InterPro" id="IPR037066">
    <property type="entry name" value="Plug_dom_sf"/>
</dbReference>
<evidence type="ECO:0000313" key="20">
    <source>
        <dbReference type="Proteomes" id="UP000029493"/>
    </source>
</evidence>
<evidence type="ECO:0000256" key="17">
    <source>
        <dbReference type="SAM" id="SignalP"/>
    </source>
</evidence>
<dbReference type="Gene3D" id="2.170.130.10">
    <property type="entry name" value="TonB-dependent receptor, plug domain"/>
    <property type="match status" value="1"/>
</dbReference>
<dbReference type="InterPro" id="IPR036942">
    <property type="entry name" value="Beta-barrel_TonB_sf"/>
</dbReference>
<dbReference type="SMART" id="SM00965">
    <property type="entry name" value="STN"/>
    <property type="match status" value="1"/>
</dbReference>
<evidence type="ECO:0000256" key="13">
    <source>
        <dbReference type="ARBA" id="ARBA00023237"/>
    </source>
</evidence>
<comment type="similarity">
    <text evidence="2 14 16">Belongs to the TonB-dependent receptor family.</text>
</comment>
<evidence type="ECO:0000256" key="14">
    <source>
        <dbReference type="PROSITE-ProRule" id="PRU01360"/>
    </source>
</evidence>
<keyword evidence="3 14" id="KW-0813">Transport</keyword>
<name>A0A089WSD5_9PSED</name>
<evidence type="ECO:0000259" key="18">
    <source>
        <dbReference type="SMART" id="SM00965"/>
    </source>
</evidence>
<dbReference type="Proteomes" id="UP000029493">
    <property type="component" value="Chromosome"/>
</dbReference>
<dbReference type="GO" id="GO:0015344">
    <property type="term" value="F:siderophore uptake transmembrane transporter activity"/>
    <property type="evidence" value="ECO:0007669"/>
    <property type="project" value="TreeGrafter"/>
</dbReference>
<keyword evidence="8" id="KW-0408">Iron</keyword>
<evidence type="ECO:0000256" key="2">
    <source>
        <dbReference type="ARBA" id="ARBA00009810"/>
    </source>
</evidence>
<keyword evidence="9" id="KW-0406">Ion transport</keyword>
<accession>A0A089WSD5</accession>